<dbReference type="Proteomes" id="UP001500353">
    <property type="component" value="Unassembled WGS sequence"/>
</dbReference>
<evidence type="ECO:0000256" key="1">
    <source>
        <dbReference type="SAM" id="SignalP"/>
    </source>
</evidence>
<gene>
    <name evidence="2" type="ORF">GCM10023210_36010</name>
</gene>
<dbReference type="RefSeq" id="WP_345207180.1">
    <property type="nucleotide sequence ID" value="NZ_BAABHX010000007.1"/>
</dbReference>
<comment type="caution">
    <text evidence="2">The sequence shown here is derived from an EMBL/GenBank/DDBJ whole genome shotgun (WGS) entry which is preliminary data.</text>
</comment>
<name>A0ABP9MMW3_9FLAO</name>
<evidence type="ECO:0000313" key="3">
    <source>
        <dbReference type="Proteomes" id="UP001500353"/>
    </source>
</evidence>
<protein>
    <submittedName>
        <fullName evidence="2">Uncharacterized protein</fullName>
    </submittedName>
</protein>
<proteinExistence type="predicted"/>
<feature type="signal peptide" evidence="1">
    <location>
        <begin position="1"/>
        <end position="21"/>
    </location>
</feature>
<keyword evidence="1" id="KW-0732">Signal</keyword>
<evidence type="ECO:0000313" key="2">
    <source>
        <dbReference type="EMBL" id="GAA5099061.1"/>
    </source>
</evidence>
<organism evidence="2 3">
    <name type="scientific">Chryseobacterium ginsengisoli</name>
    <dbReference type="NCBI Taxonomy" id="363853"/>
    <lineage>
        <taxon>Bacteria</taxon>
        <taxon>Pseudomonadati</taxon>
        <taxon>Bacteroidota</taxon>
        <taxon>Flavobacteriia</taxon>
        <taxon>Flavobacteriales</taxon>
        <taxon>Weeksellaceae</taxon>
        <taxon>Chryseobacterium group</taxon>
        <taxon>Chryseobacterium</taxon>
    </lineage>
</organism>
<reference evidence="3" key="1">
    <citation type="journal article" date="2019" name="Int. J. Syst. Evol. Microbiol.">
        <title>The Global Catalogue of Microorganisms (GCM) 10K type strain sequencing project: providing services to taxonomists for standard genome sequencing and annotation.</title>
        <authorList>
            <consortium name="The Broad Institute Genomics Platform"/>
            <consortium name="The Broad Institute Genome Sequencing Center for Infectious Disease"/>
            <person name="Wu L."/>
            <person name="Ma J."/>
        </authorList>
    </citation>
    <scope>NUCLEOTIDE SEQUENCE [LARGE SCALE GENOMIC DNA]</scope>
    <source>
        <strain evidence="3">JCM 18019</strain>
    </source>
</reference>
<sequence length="221" mass="25943">MKKLKITFLVMLMFCAQNLKSQNILPAENVFNLYFDSFVRYNDDSLKELNSYLINFLGKESTHKMNLRDTYTERVDYFTQLFLSNLPANVASECKDEARNYFVVLMDNFKDAKYNIKTIKPVFNENIKNQAISEINYEVSFKVPENASELNIGDVKKIDAAEMKKYLVDLTIQFKKASKTVTTVQKFNMFQIKAGNDTYYWNGGPQEMTWKLNEFYFKNIN</sequence>
<feature type="chain" id="PRO_5046101366" evidence="1">
    <location>
        <begin position="22"/>
        <end position="221"/>
    </location>
</feature>
<dbReference type="EMBL" id="BAABHX010000007">
    <property type="protein sequence ID" value="GAA5099061.1"/>
    <property type="molecule type" value="Genomic_DNA"/>
</dbReference>
<keyword evidence="3" id="KW-1185">Reference proteome</keyword>
<accession>A0ABP9MMW3</accession>